<accession>A0A7S3K392</accession>
<feature type="signal peptide" evidence="1">
    <location>
        <begin position="1"/>
        <end position="16"/>
    </location>
</feature>
<dbReference type="EMBL" id="HBIJ01021840">
    <property type="protein sequence ID" value="CAE0373376.1"/>
    <property type="molecule type" value="Transcribed_RNA"/>
</dbReference>
<dbReference type="PANTHER" id="PTHR31389:SF4">
    <property type="entry name" value="LD39211P"/>
    <property type="match status" value="1"/>
</dbReference>
<evidence type="ECO:0008006" key="3">
    <source>
        <dbReference type="Google" id="ProtNLM"/>
    </source>
</evidence>
<keyword evidence="1" id="KW-0732">Signal</keyword>
<dbReference type="InterPro" id="IPR027417">
    <property type="entry name" value="P-loop_NTPase"/>
</dbReference>
<dbReference type="GO" id="GO:0008146">
    <property type="term" value="F:sulfotransferase activity"/>
    <property type="evidence" value="ECO:0007669"/>
    <property type="project" value="InterPro"/>
</dbReference>
<sequence length="601" mass="68976">MLHVFFCSLLIRSIQTTEDQVIVFTHVPKTAGASFWLQVLYNRKSKELNLYPPTPDTKSCHDKHHCTPHELMIACFMHTKPKFITVLREPVRRVVSEFFWALKEKRRKIRQGQKGQFDWSLHDWQIMNRPSDLARWVTSPHNTAHNRQTHFFGRILTSSPILYQEYASCASTNTSQTMKAAEERYGRKSVAERGFAAVIATDIELLRHAKIQIEKSLFFVGLAECISESVQCFFAKVGISSRILNIDQQEIAHKSHAPFLRLSKQLLRDIAQRNRADSDIYKIAQERFSRECGIPLKSERKVTSFSNDLKQDIFIVTAISQNHAAEVLGLIATAQRCRLPLILYDLGLYPKESMKLRFACGVEYISRLPASLDDWSKTKQLYGCAWKPAIIADAMSRHPTSYIVWTDASIRLKSNAAFHFRFALNQYPLLARRTIGDVGSYTHPDTIKRVLRTSKKRNQYLDKPMLAATVVGLAPTAKPFIDQWSHWSLDRAAFQPDFAQGQPCDHCRSQHPENGHCYRCHRFDQSIFNLLVYSLIIERSFKQSGEMTSPLPSTLVLSFDSINAIHNATLLATITKRGQRQLPRGLSIRWCRKRDVIPLSL</sequence>
<reference evidence="2" key="1">
    <citation type="submission" date="2021-01" db="EMBL/GenBank/DDBJ databases">
        <authorList>
            <person name="Corre E."/>
            <person name="Pelletier E."/>
            <person name="Niang G."/>
            <person name="Scheremetjew M."/>
            <person name="Finn R."/>
            <person name="Kale V."/>
            <person name="Holt S."/>
            <person name="Cochrane G."/>
            <person name="Meng A."/>
            <person name="Brown T."/>
            <person name="Cohen L."/>
        </authorList>
    </citation>
    <scope>NUCLEOTIDE SEQUENCE</scope>
    <source>
        <strain evidence="2">CCMP1510</strain>
    </source>
</reference>
<dbReference type="AlphaFoldDB" id="A0A7S3K392"/>
<dbReference type="InterPro" id="IPR005331">
    <property type="entry name" value="Sulfotransferase"/>
</dbReference>
<dbReference type="GO" id="GO:0016020">
    <property type="term" value="C:membrane"/>
    <property type="evidence" value="ECO:0007669"/>
    <property type="project" value="InterPro"/>
</dbReference>
<evidence type="ECO:0000313" key="2">
    <source>
        <dbReference type="EMBL" id="CAE0373376.1"/>
    </source>
</evidence>
<gene>
    <name evidence="2" type="ORF">ALAG00032_LOCUS14177</name>
</gene>
<dbReference type="Gene3D" id="3.40.50.300">
    <property type="entry name" value="P-loop containing nucleotide triphosphate hydrolases"/>
    <property type="match status" value="1"/>
</dbReference>
<proteinExistence type="predicted"/>
<evidence type="ECO:0000256" key="1">
    <source>
        <dbReference type="SAM" id="SignalP"/>
    </source>
</evidence>
<feature type="chain" id="PRO_5030650479" description="Sulfotransferase domain-containing protein" evidence="1">
    <location>
        <begin position="17"/>
        <end position="601"/>
    </location>
</feature>
<organism evidence="2">
    <name type="scientific">Aureoumbra lagunensis</name>
    <dbReference type="NCBI Taxonomy" id="44058"/>
    <lineage>
        <taxon>Eukaryota</taxon>
        <taxon>Sar</taxon>
        <taxon>Stramenopiles</taxon>
        <taxon>Ochrophyta</taxon>
        <taxon>Pelagophyceae</taxon>
        <taxon>Pelagomonadales</taxon>
        <taxon>Aureoumbra</taxon>
    </lineage>
</organism>
<protein>
    <recommendedName>
        <fullName evidence="3">Sulfotransferase domain-containing protein</fullName>
    </recommendedName>
</protein>
<dbReference type="PANTHER" id="PTHR31389">
    <property type="entry name" value="LD39211P"/>
    <property type="match status" value="1"/>
</dbReference>
<name>A0A7S3K392_9STRA</name>
<dbReference type="Pfam" id="PF03567">
    <property type="entry name" value="Sulfotransfer_2"/>
    <property type="match status" value="1"/>
</dbReference>